<evidence type="ECO:0000313" key="1">
    <source>
        <dbReference type="EMBL" id="KGJ86966.1"/>
    </source>
</evidence>
<dbReference type="Proteomes" id="UP000029843">
    <property type="component" value="Unassembled WGS sequence"/>
</dbReference>
<accession>A0A099K9D6</accession>
<proteinExistence type="predicted"/>
<dbReference type="EMBL" id="JQED01000055">
    <property type="protein sequence ID" value="KGJ86966.1"/>
    <property type="molecule type" value="Genomic_DNA"/>
</dbReference>
<name>A0A099K9D6_COLPS</name>
<sequence>MIETGIRLCQFLVLMTFVTLHNTQAAEYTVHGIADLRVSYIDSVDKGYLNSGQGKLGLGDGLHFSLAQLGADISVSWENGFSAHGIVNAYPKASGGGESTVLGITEAYLKYRSLPTSSGYRLQTKIGIFYPEISLENNAYAWASKDTLDSSTVNTWIGEEIRVLGSELKVTRLGRLNNDKYDLSVSATAFMNNDPAGALLSWHGWTISNRQTLWTEKRPFPWFPARADGQALAGQADKSDPFLELDHRVGYHVRGEWKLRGKGELSAGYYDNRATPYKVIDGQYGWRTRFYHLGARWRFSQNLSLTAQYLSGDTLMQSQNKVDVVNNDYASGFVALHYNWQAISANKKHKSTVRVEDFSVTDNDNTWGDNNNEQGQALTLNHSYRLSKPWFLSAEFTLIDSHRPARYYTAQPVDLIEKQWQLAARYFF</sequence>
<dbReference type="RefSeq" id="WP_223303690.1">
    <property type="nucleotide sequence ID" value="NZ_JQED01000055.1"/>
</dbReference>
<evidence type="ECO:0008006" key="3">
    <source>
        <dbReference type="Google" id="ProtNLM"/>
    </source>
</evidence>
<comment type="caution">
    <text evidence="1">The sequence shown here is derived from an EMBL/GenBank/DDBJ whole genome shotgun (WGS) entry which is preliminary data.</text>
</comment>
<dbReference type="AlphaFoldDB" id="A0A099K9D6"/>
<reference evidence="1 2" key="1">
    <citation type="submission" date="2014-08" db="EMBL/GenBank/DDBJ databases">
        <title>Genomic and Phenotypic Diversity of Colwellia psychrerythraea strains from Disparate Marine Basins.</title>
        <authorList>
            <person name="Techtmann S.M."/>
            <person name="Stelling S.C."/>
            <person name="Utturkar S.M."/>
            <person name="Alshibli N."/>
            <person name="Harris A."/>
            <person name="Brown S.D."/>
            <person name="Hazen T.C."/>
        </authorList>
    </citation>
    <scope>NUCLEOTIDE SEQUENCE [LARGE SCALE GENOMIC DNA]</scope>
    <source>
        <strain evidence="1 2">ND2E</strain>
    </source>
</reference>
<gene>
    <name evidence="1" type="ORF">ND2E_0373</name>
</gene>
<protein>
    <recommendedName>
        <fullName evidence="3">Porin</fullName>
    </recommendedName>
</protein>
<organism evidence="1 2">
    <name type="scientific">Colwellia psychrerythraea</name>
    <name type="common">Vibrio psychroerythus</name>
    <dbReference type="NCBI Taxonomy" id="28229"/>
    <lineage>
        <taxon>Bacteria</taxon>
        <taxon>Pseudomonadati</taxon>
        <taxon>Pseudomonadota</taxon>
        <taxon>Gammaproteobacteria</taxon>
        <taxon>Alteromonadales</taxon>
        <taxon>Colwelliaceae</taxon>
        <taxon>Colwellia</taxon>
    </lineage>
</organism>
<evidence type="ECO:0000313" key="2">
    <source>
        <dbReference type="Proteomes" id="UP000029843"/>
    </source>
</evidence>
<dbReference type="PATRIC" id="fig|28229.4.peg.3853"/>
<dbReference type="SUPFAM" id="SSF56935">
    <property type="entry name" value="Porins"/>
    <property type="match status" value="1"/>
</dbReference>